<name>A0A1I6C060_9BACI</name>
<dbReference type="Proteomes" id="UP000182762">
    <property type="component" value="Unassembled WGS sequence"/>
</dbReference>
<keyword evidence="3" id="KW-1185">Reference proteome</keyword>
<evidence type="ECO:0000313" key="3">
    <source>
        <dbReference type="Proteomes" id="UP000182762"/>
    </source>
</evidence>
<reference evidence="2 3" key="1">
    <citation type="submission" date="2016-10" db="EMBL/GenBank/DDBJ databases">
        <authorList>
            <person name="Varghese N."/>
            <person name="Submissions S."/>
        </authorList>
    </citation>
    <scope>NUCLEOTIDE SEQUENCE [LARGE SCALE GENOMIC DNA]</scope>
    <source>
        <strain evidence="2 3">DSM 13796</strain>
    </source>
</reference>
<dbReference type="GeneID" id="93713912"/>
<accession>A0A1I6C060</accession>
<sequence>MLQIVIGTVILFFIIFIAKYGFKKGTTIATHCSMYVVSVYLFYHSLKYLFDAMGIQF</sequence>
<keyword evidence="1" id="KW-1133">Transmembrane helix</keyword>
<comment type="caution">
    <text evidence="2">The sequence shown here is derived from an EMBL/GenBank/DDBJ whole genome shotgun (WGS) entry which is preliminary data.</text>
</comment>
<evidence type="ECO:0000313" key="2">
    <source>
        <dbReference type="EMBL" id="SFQ86561.1"/>
    </source>
</evidence>
<feature type="transmembrane region" description="Helical" evidence="1">
    <location>
        <begin position="5"/>
        <end position="22"/>
    </location>
</feature>
<keyword evidence="1" id="KW-0812">Transmembrane</keyword>
<dbReference type="RefSeq" id="WP_161939281.1">
    <property type="nucleotide sequence ID" value="NZ_FOXX01000019.1"/>
</dbReference>
<proteinExistence type="predicted"/>
<gene>
    <name evidence="2" type="ORF">SAMN02745910_04668</name>
</gene>
<keyword evidence="1" id="KW-0472">Membrane</keyword>
<dbReference type="EMBL" id="FOXX01000019">
    <property type="protein sequence ID" value="SFQ86561.1"/>
    <property type="molecule type" value="Genomic_DNA"/>
</dbReference>
<protein>
    <submittedName>
        <fullName evidence="2">Uncharacterized protein</fullName>
    </submittedName>
</protein>
<evidence type="ECO:0000256" key="1">
    <source>
        <dbReference type="SAM" id="Phobius"/>
    </source>
</evidence>
<organism evidence="2 3">
    <name type="scientific">Priestia endophytica DSM 13796</name>
    <dbReference type="NCBI Taxonomy" id="1121089"/>
    <lineage>
        <taxon>Bacteria</taxon>
        <taxon>Bacillati</taxon>
        <taxon>Bacillota</taxon>
        <taxon>Bacilli</taxon>
        <taxon>Bacillales</taxon>
        <taxon>Bacillaceae</taxon>
        <taxon>Priestia</taxon>
    </lineage>
</organism>